<dbReference type="VEuPathDB" id="VectorBase:GPPI002605"/>
<comment type="similarity">
    <text evidence="1">Belongs to the VPS13 family.</text>
</comment>
<dbReference type="GO" id="GO:0006623">
    <property type="term" value="P:protein targeting to vacuole"/>
    <property type="evidence" value="ECO:0007669"/>
    <property type="project" value="TreeGrafter"/>
</dbReference>
<dbReference type="EMBL" id="JXJN01000699">
    <property type="status" value="NOT_ANNOTATED_CDS"/>
    <property type="molecule type" value="Genomic_DNA"/>
</dbReference>
<reference evidence="2" key="2">
    <citation type="submission" date="2020-05" db="UniProtKB">
        <authorList>
            <consortium name="EnsemblMetazoa"/>
        </authorList>
    </citation>
    <scope>IDENTIFICATION</scope>
    <source>
        <strain evidence="2">IAEA</strain>
    </source>
</reference>
<accession>A0A1B0AN38</accession>
<dbReference type="EnsemblMetazoa" id="GPPI002605-RA">
    <property type="protein sequence ID" value="GPPI002605-PA"/>
    <property type="gene ID" value="GPPI002605"/>
</dbReference>
<dbReference type="GO" id="GO:0045053">
    <property type="term" value="P:protein retention in Golgi apparatus"/>
    <property type="evidence" value="ECO:0007669"/>
    <property type="project" value="TreeGrafter"/>
</dbReference>
<dbReference type="PANTHER" id="PTHR16166:SF93">
    <property type="entry name" value="INTERMEMBRANE LIPID TRANSFER PROTEIN VPS13"/>
    <property type="match status" value="1"/>
</dbReference>
<name>A0A1B0AN38_9MUSC</name>
<dbReference type="PANTHER" id="PTHR16166">
    <property type="entry name" value="VACUOLAR PROTEIN SORTING-ASSOCIATED PROTEIN VPS13"/>
    <property type="match status" value="1"/>
</dbReference>
<organism evidence="2 3">
    <name type="scientific">Glossina palpalis gambiensis</name>
    <dbReference type="NCBI Taxonomy" id="67801"/>
    <lineage>
        <taxon>Eukaryota</taxon>
        <taxon>Metazoa</taxon>
        <taxon>Ecdysozoa</taxon>
        <taxon>Arthropoda</taxon>
        <taxon>Hexapoda</taxon>
        <taxon>Insecta</taxon>
        <taxon>Pterygota</taxon>
        <taxon>Neoptera</taxon>
        <taxon>Endopterygota</taxon>
        <taxon>Diptera</taxon>
        <taxon>Brachycera</taxon>
        <taxon>Muscomorpha</taxon>
        <taxon>Hippoboscoidea</taxon>
        <taxon>Glossinidae</taxon>
        <taxon>Glossina</taxon>
    </lineage>
</organism>
<reference evidence="3" key="1">
    <citation type="submission" date="2015-01" db="EMBL/GenBank/DDBJ databases">
        <authorList>
            <person name="Aksoy S."/>
            <person name="Warren W."/>
            <person name="Wilson R.K."/>
        </authorList>
    </citation>
    <scope>NUCLEOTIDE SEQUENCE [LARGE SCALE GENOMIC DNA]</scope>
    <source>
        <strain evidence="3">IAEA</strain>
    </source>
</reference>
<protein>
    <submittedName>
        <fullName evidence="2">Uncharacterized protein</fullName>
    </submittedName>
</protein>
<evidence type="ECO:0000313" key="3">
    <source>
        <dbReference type="Proteomes" id="UP000092460"/>
    </source>
</evidence>
<dbReference type="STRING" id="67801.A0A1B0AN38"/>
<dbReference type="InterPro" id="IPR026847">
    <property type="entry name" value="VPS13"/>
</dbReference>
<dbReference type="Proteomes" id="UP000092460">
    <property type="component" value="Unassembled WGS sequence"/>
</dbReference>
<evidence type="ECO:0000313" key="2">
    <source>
        <dbReference type="EnsemblMetazoa" id="GPPI002605-PA"/>
    </source>
</evidence>
<keyword evidence="3" id="KW-1185">Reference proteome</keyword>
<proteinExistence type="inferred from homology"/>
<sequence>MEASVPRSSKVAKVIDSIKLKLVANLEMGSLELTCEKRSLALISVNTLDANVILKSAYTEVKLFLRDSNVLTKHPDFLSIVEHDALNCKIVLYNLEETKDYNKYDMTIRVEVGGMKIVFVNWFLTSVLSFLANFQAAQQAIKKASKQAAVVAKKNVMTKEKVHLHIANRVSDIIEEEDKAEPLVIDDMKIALEDMRVTRVQILDEHQKMVLQEKGEDEIDLSYGFKAGVNVMEHSNINLCLRRNLTFVWVKSAPEMDVSGRVQLVEFRLLMDDYGAIMSIFNRNLKEGKNEFARVEVETDQRPSRSSAPTVTTLPTQVHEEPATKPVEIVKDTRSKLVDDTFTTNMVLCNIQLDDTRPDTTSKITTYMCRKDWLTVDVPDKLISTSLEIISVCLDNDTYILTVTLEKAKDLVTLHTTFTRESAMSSQSKKSVQKTVKDVLSYQQQQNQQNEYVYAFLLETNGNTLVHPALAQPNTHNQAPFPVDIGYLENCTEFFKIRQRLLQEESGS</sequence>
<evidence type="ECO:0000256" key="1">
    <source>
        <dbReference type="ARBA" id="ARBA00006545"/>
    </source>
</evidence>
<dbReference type="AlphaFoldDB" id="A0A1B0AN38"/>